<evidence type="ECO:0000313" key="1">
    <source>
        <dbReference type="EMBL" id="CAG8825004.1"/>
    </source>
</evidence>
<gene>
    <name evidence="1" type="ORF">RPERSI_LOCUS26376</name>
</gene>
<protein>
    <submittedName>
        <fullName evidence="1">35557_t:CDS:1</fullName>
    </submittedName>
</protein>
<name>A0ACA9S4J4_9GLOM</name>
<evidence type="ECO:0000313" key="2">
    <source>
        <dbReference type="Proteomes" id="UP000789920"/>
    </source>
</evidence>
<sequence length="98" mass="11184">MSDKINEELTNYLSTILGELCIEKNQETNIIDELVHQQSQIGHTKKCLVCQTSNIDNKKRVCPKCKNKLPMLAEIVNEQSKIVNAAEKLPIPLYVFKQ</sequence>
<dbReference type="EMBL" id="CAJVQC010089843">
    <property type="protein sequence ID" value="CAG8825004.1"/>
    <property type="molecule type" value="Genomic_DNA"/>
</dbReference>
<reference evidence="1" key="1">
    <citation type="submission" date="2021-06" db="EMBL/GenBank/DDBJ databases">
        <authorList>
            <person name="Kallberg Y."/>
            <person name="Tangrot J."/>
            <person name="Rosling A."/>
        </authorList>
    </citation>
    <scope>NUCLEOTIDE SEQUENCE</scope>
    <source>
        <strain evidence="1">MA461A</strain>
    </source>
</reference>
<accession>A0ACA9S4J4</accession>
<organism evidence="1 2">
    <name type="scientific">Racocetra persica</name>
    <dbReference type="NCBI Taxonomy" id="160502"/>
    <lineage>
        <taxon>Eukaryota</taxon>
        <taxon>Fungi</taxon>
        <taxon>Fungi incertae sedis</taxon>
        <taxon>Mucoromycota</taxon>
        <taxon>Glomeromycotina</taxon>
        <taxon>Glomeromycetes</taxon>
        <taxon>Diversisporales</taxon>
        <taxon>Gigasporaceae</taxon>
        <taxon>Racocetra</taxon>
    </lineage>
</organism>
<comment type="caution">
    <text evidence="1">The sequence shown here is derived from an EMBL/GenBank/DDBJ whole genome shotgun (WGS) entry which is preliminary data.</text>
</comment>
<proteinExistence type="predicted"/>
<dbReference type="Proteomes" id="UP000789920">
    <property type="component" value="Unassembled WGS sequence"/>
</dbReference>
<feature type="non-terminal residue" evidence="1">
    <location>
        <position position="1"/>
    </location>
</feature>
<keyword evidence="2" id="KW-1185">Reference proteome</keyword>